<evidence type="ECO:0000256" key="1">
    <source>
        <dbReference type="SAM" id="MobiDB-lite"/>
    </source>
</evidence>
<protein>
    <recommendedName>
        <fullName evidence="3">Phosphatidic acid phosphatase type 2/haloperoxidase domain-containing protein</fullName>
    </recommendedName>
</protein>
<proteinExistence type="predicted"/>
<keyword evidence="2" id="KW-0812">Transmembrane</keyword>
<dbReference type="Gene3D" id="1.20.144.10">
    <property type="entry name" value="Phosphatidic acid phosphatase type 2/haloperoxidase"/>
    <property type="match status" value="1"/>
</dbReference>
<gene>
    <name evidence="4" type="ORF">MOPEL_130_01330</name>
</gene>
<dbReference type="SUPFAM" id="SSF48317">
    <property type="entry name" value="Acid phosphatase/Vanadium-dependent haloperoxidase"/>
    <property type="match status" value="1"/>
</dbReference>
<evidence type="ECO:0000259" key="3">
    <source>
        <dbReference type="SMART" id="SM00014"/>
    </source>
</evidence>
<dbReference type="Pfam" id="PF01569">
    <property type="entry name" value="PAP2"/>
    <property type="match status" value="1"/>
</dbReference>
<feature type="transmembrane region" description="Helical" evidence="2">
    <location>
        <begin position="77"/>
        <end position="100"/>
    </location>
</feature>
<feature type="transmembrane region" description="Helical" evidence="2">
    <location>
        <begin position="210"/>
        <end position="231"/>
    </location>
</feature>
<keyword evidence="2" id="KW-0472">Membrane</keyword>
<keyword evidence="5" id="KW-1185">Reference proteome</keyword>
<dbReference type="eggNOG" id="COG0671">
    <property type="taxonomic scope" value="Bacteria"/>
</dbReference>
<feature type="domain" description="Phosphatidic acid phosphatase type 2/haloperoxidase" evidence="3">
    <location>
        <begin position="113"/>
        <end position="225"/>
    </location>
</feature>
<dbReference type="SMART" id="SM00014">
    <property type="entry name" value="acidPPc"/>
    <property type="match status" value="1"/>
</dbReference>
<feature type="transmembrane region" description="Helical" evidence="2">
    <location>
        <begin position="152"/>
        <end position="172"/>
    </location>
</feature>
<feature type="transmembrane region" description="Helical" evidence="2">
    <location>
        <begin position="20"/>
        <end position="38"/>
    </location>
</feature>
<dbReference type="InterPro" id="IPR036938">
    <property type="entry name" value="PAP2/HPO_sf"/>
</dbReference>
<feature type="transmembrane region" description="Helical" evidence="2">
    <location>
        <begin position="179"/>
        <end position="198"/>
    </location>
</feature>
<evidence type="ECO:0000256" key="2">
    <source>
        <dbReference type="SAM" id="Phobius"/>
    </source>
</evidence>
<dbReference type="CDD" id="cd03392">
    <property type="entry name" value="PAP2_like_2"/>
    <property type="match status" value="1"/>
</dbReference>
<reference evidence="4 5" key="1">
    <citation type="submission" date="2012-02" db="EMBL/GenBank/DDBJ databases">
        <title>Whole genome shotgun sequence of Mobilicoccus pelagius NBRC 104925.</title>
        <authorList>
            <person name="Yoshida Y."/>
            <person name="Hosoyama A."/>
            <person name="Tsuchikane K."/>
            <person name="Katsumata H."/>
            <person name="Yamazaki S."/>
            <person name="Fujita N."/>
        </authorList>
    </citation>
    <scope>NUCLEOTIDE SEQUENCE [LARGE SCALE GENOMIC DNA]</scope>
    <source>
        <strain evidence="4 5">NBRC 104925</strain>
    </source>
</reference>
<sequence length="261" mass="27455">MAGMTVPQAADAARRARIPAHVTFFLVVAALLAVAAFATHSAVEVYEAVAAGDGIEAIDQPVLHAAVDARGPGWTDVAVALTGMAGRIGTPLLGVVALVLFTWHRRDWTPTVLLLTGLLGSLCLTVVGKRITDRVRPPREFMLPPYETSPSFPSGHTLNTTVLAVLVAYLAVITARHVIARWATIGLCTADPMCVGLSRVYLGAHWATDVLAGLLVGAAWACSVVLAHRIWVQVRHREKHAVDPAGPHEGGPGATAVTTTP</sequence>
<keyword evidence="2" id="KW-1133">Transmembrane helix</keyword>
<evidence type="ECO:0000313" key="5">
    <source>
        <dbReference type="Proteomes" id="UP000004367"/>
    </source>
</evidence>
<dbReference type="InterPro" id="IPR000326">
    <property type="entry name" value="PAP2/HPO"/>
</dbReference>
<organism evidence="4 5">
    <name type="scientific">Mobilicoccus pelagius NBRC 104925</name>
    <dbReference type="NCBI Taxonomy" id="1089455"/>
    <lineage>
        <taxon>Bacteria</taxon>
        <taxon>Bacillati</taxon>
        <taxon>Actinomycetota</taxon>
        <taxon>Actinomycetes</taxon>
        <taxon>Micrococcales</taxon>
        <taxon>Dermatophilaceae</taxon>
        <taxon>Mobilicoccus</taxon>
    </lineage>
</organism>
<dbReference type="EMBL" id="BAFE01000089">
    <property type="protein sequence ID" value="GAB49526.1"/>
    <property type="molecule type" value="Genomic_DNA"/>
</dbReference>
<evidence type="ECO:0000313" key="4">
    <source>
        <dbReference type="EMBL" id="GAB49526.1"/>
    </source>
</evidence>
<feature type="transmembrane region" description="Helical" evidence="2">
    <location>
        <begin position="112"/>
        <end position="132"/>
    </location>
</feature>
<accession>H5UUW8</accession>
<dbReference type="AlphaFoldDB" id="H5UUW8"/>
<feature type="region of interest" description="Disordered" evidence="1">
    <location>
        <begin position="241"/>
        <end position="261"/>
    </location>
</feature>
<dbReference type="STRING" id="1089455.MOPEL_130_01330"/>
<comment type="caution">
    <text evidence="4">The sequence shown here is derived from an EMBL/GenBank/DDBJ whole genome shotgun (WGS) entry which is preliminary data.</text>
</comment>
<dbReference type="PANTHER" id="PTHR14969:SF13">
    <property type="entry name" value="AT30094P"/>
    <property type="match status" value="1"/>
</dbReference>
<dbReference type="PANTHER" id="PTHR14969">
    <property type="entry name" value="SPHINGOSINE-1-PHOSPHATE PHOSPHOHYDROLASE"/>
    <property type="match status" value="1"/>
</dbReference>
<name>H5UUW8_9MICO</name>
<dbReference type="Proteomes" id="UP000004367">
    <property type="component" value="Unassembled WGS sequence"/>
</dbReference>